<evidence type="ECO:0000256" key="10">
    <source>
        <dbReference type="ARBA" id="ARBA00067609"/>
    </source>
</evidence>
<dbReference type="HAMAP" id="MF_01152">
    <property type="entry name" value="DnaJ"/>
    <property type="match status" value="1"/>
</dbReference>
<dbReference type="PROSITE" id="PS51188">
    <property type="entry name" value="ZF_CR"/>
    <property type="match status" value="1"/>
</dbReference>
<dbReference type="GO" id="GO:0006260">
    <property type="term" value="P:DNA replication"/>
    <property type="evidence" value="ECO:0007669"/>
    <property type="project" value="UniProtKB-KW"/>
</dbReference>
<feature type="binding site" evidence="11">
    <location>
        <position position="200"/>
    </location>
    <ligand>
        <name>Zn(2+)</name>
        <dbReference type="ChEBI" id="CHEBI:29105"/>
        <label>1</label>
    </ligand>
</feature>
<feature type="binding site" evidence="11">
    <location>
        <position position="148"/>
    </location>
    <ligand>
        <name>Zn(2+)</name>
        <dbReference type="ChEBI" id="CHEBI:29105"/>
        <label>1</label>
    </ligand>
</feature>
<feature type="domain" description="CR-type" evidence="14">
    <location>
        <begin position="132"/>
        <end position="209"/>
    </location>
</feature>
<feature type="repeat" description="CXXCXGXG motif" evidence="11">
    <location>
        <begin position="183"/>
        <end position="190"/>
    </location>
</feature>
<dbReference type="FunFam" id="2.60.260.20:FF:000005">
    <property type="entry name" value="Chaperone protein dnaJ 1, mitochondrial"/>
    <property type="match status" value="1"/>
</dbReference>
<dbReference type="KEGG" id="hmr:Hipma_0486"/>
<dbReference type="Pfam" id="PF00684">
    <property type="entry name" value="DnaJ_CXXCXGXG"/>
    <property type="match status" value="1"/>
</dbReference>
<evidence type="ECO:0000259" key="14">
    <source>
        <dbReference type="PROSITE" id="PS51188"/>
    </source>
</evidence>
<proteinExistence type="inferred from homology"/>
<evidence type="ECO:0000256" key="5">
    <source>
        <dbReference type="ARBA" id="ARBA00022833"/>
    </source>
</evidence>
<dbReference type="RefSeq" id="WP_013681499.1">
    <property type="nucleotide sequence ID" value="NC_015318.1"/>
</dbReference>
<keyword evidence="6 11" id="KW-0346">Stress response</keyword>
<keyword evidence="1 11" id="KW-0235">DNA replication</keyword>
<comment type="cofactor">
    <cofactor evidence="11">
        <name>Zn(2+)</name>
        <dbReference type="ChEBI" id="CHEBI:29105"/>
    </cofactor>
    <text evidence="11">Binds 2 Zn(2+) ions per monomer.</text>
</comment>
<dbReference type="GO" id="GO:0005524">
    <property type="term" value="F:ATP binding"/>
    <property type="evidence" value="ECO:0007669"/>
    <property type="project" value="InterPro"/>
</dbReference>
<evidence type="ECO:0000313" key="16">
    <source>
        <dbReference type="Proteomes" id="UP000008139"/>
    </source>
</evidence>
<dbReference type="CDD" id="cd10719">
    <property type="entry name" value="DnaJ_zf"/>
    <property type="match status" value="1"/>
</dbReference>
<dbReference type="Pfam" id="PF00226">
    <property type="entry name" value="DnaJ"/>
    <property type="match status" value="1"/>
</dbReference>
<dbReference type="InterPro" id="IPR018253">
    <property type="entry name" value="DnaJ_domain_CS"/>
</dbReference>
<dbReference type="GO" id="GO:0051082">
    <property type="term" value="F:unfolded protein binding"/>
    <property type="evidence" value="ECO:0007669"/>
    <property type="project" value="UniProtKB-UniRule"/>
</dbReference>
<dbReference type="NCBIfam" id="NF008035">
    <property type="entry name" value="PRK10767.1"/>
    <property type="match status" value="1"/>
</dbReference>
<dbReference type="GO" id="GO:0042026">
    <property type="term" value="P:protein refolding"/>
    <property type="evidence" value="ECO:0007669"/>
    <property type="project" value="TreeGrafter"/>
</dbReference>
<feature type="repeat" description="CXXCXGXG motif" evidence="11">
    <location>
        <begin position="161"/>
        <end position="168"/>
    </location>
</feature>
<feature type="binding site" evidence="11">
    <location>
        <position position="186"/>
    </location>
    <ligand>
        <name>Zn(2+)</name>
        <dbReference type="ChEBI" id="CHEBI:29105"/>
        <label>2</label>
    </ligand>
</feature>
<accession>F2LUD2</accession>
<keyword evidence="5 11" id="KW-0862">Zinc</keyword>
<sequence>MKDYYEILGLSRDASQEEIKKRFRELAIKYHPDRNPDSEEAEEKFKEINEAYSVLSDPKKRAQYDQFGRVDESDSGFEGGFNFSSAFDDLFADLSSMFGDLFGDYRQERRRPQKGDDIGVNLEIDFKEAVFGAKKEITIKRRQICPECKGTGAAKDGMKSCPYCRGMGEISYSQGFFSFTKTCPKCGGTGKIITKKCPHCGGVGYVYEEERLEVNIKQGIDDGNIIRIQGKGNPGKYGGPDGDLYIYIHVKEHEFFKRKGRDIYVEIPISLTQATLGATLKIPTIWGESELIIPPGTQNGHIFTLKHKGVELNGIKGNQVVKVRVVIPTNLTKRQRELLEEFAKESGEDLTYKDSILDKFRNLFK</sequence>
<dbReference type="InParanoid" id="F2LUD2"/>
<keyword evidence="4 11" id="KW-0863">Zinc-finger</keyword>
<feature type="repeat" description="CXXCXGXG motif" evidence="11">
    <location>
        <begin position="197"/>
        <end position="204"/>
    </location>
</feature>
<dbReference type="CDD" id="cd10747">
    <property type="entry name" value="DnaJ_C"/>
    <property type="match status" value="1"/>
</dbReference>
<dbReference type="GO" id="GO:0009408">
    <property type="term" value="P:response to heat"/>
    <property type="evidence" value="ECO:0007669"/>
    <property type="project" value="InterPro"/>
</dbReference>
<feature type="binding site" evidence="11">
    <location>
        <position position="145"/>
    </location>
    <ligand>
        <name>Zn(2+)</name>
        <dbReference type="ChEBI" id="CHEBI:29105"/>
        <label>1</label>
    </ligand>
</feature>
<dbReference type="PROSITE" id="PS50076">
    <property type="entry name" value="DNAJ_2"/>
    <property type="match status" value="1"/>
</dbReference>
<dbReference type="InterPro" id="IPR001305">
    <property type="entry name" value="HSP_DnaJ_Cys-rich_dom"/>
</dbReference>
<comment type="similarity">
    <text evidence="9 11">Belongs to the DnaJ family.</text>
</comment>
<keyword evidence="11" id="KW-0963">Cytoplasm</keyword>
<keyword evidence="2 11" id="KW-0479">Metal-binding</keyword>
<dbReference type="Gene3D" id="1.10.287.110">
    <property type="entry name" value="DnaJ domain"/>
    <property type="match status" value="1"/>
</dbReference>
<evidence type="ECO:0000256" key="9">
    <source>
        <dbReference type="ARBA" id="ARBA00061004"/>
    </source>
</evidence>
<reference evidence="15 16" key="1">
    <citation type="journal article" date="2011" name="Stand. Genomic Sci.">
        <title>Complete genome sequence of the thermophilic sulfur-reducer Hippea maritima type strain (MH(2)).</title>
        <authorList>
            <person name="Huntemann M."/>
            <person name="Lu M."/>
            <person name="Nolan M."/>
            <person name="Lapidus A."/>
            <person name="Lucas S."/>
            <person name="Hammon N."/>
            <person name="Deshpande S."/>
            <person name="Cheng J.F."/>
            <person name="Tapia R."/>
            <person name="Han C."/>
            <person name="Goodwin L."/>
            <person name="Pitluck S."/>
            <person name="Liolios K."/>
            <person name="Pagani I."/>
            <person name="Ivanova N."/>
            <person name="Ovchinikova G."/>
            <person name="Pati A."/>
            <person name="Chen A."/>
            <person name="Palaniappan K."/>
            <person name="Land M."/>
            <person name="Hauser L."/>
            <person name="Jeffries C.D."/>
            <person name="Detter J.C."/>
            <person name="Brambilla E.M."/>
            <person name="Rohde M."/>
            <person name="Spring S."/>
            <person name="Goker M."/>
            <person name="Woyke T."/>
            <person name="Bristow J."/>
            <person name="Eisen J.A."/>
            <person name="Markowitz V."/>
            <person name="Hugenholtz P."/>
            <person name="Kyrpides N.C."/>
            <person name="Klenk H.P."/>
            <person name="Mavromatis K."/>
        </authorList>
    </citation>
    <scope>NUCLEOTIDE SEQUENCE [LARGE SCALE GENOMIC DNA]</scope>
    <source>
        <strain evidence="16">ATCC 700847 / DSM 10411 / MH2</strain>
    </source>
</reference>
<evidence type="ECO:0000256" key="6">
    <source>
        <dbReference type="ARBA" id="ARBA00023016"/>
    </source>
</evidence>
<feature type="domain" description="J" evidence="13">
    <location>
        <begin position="3"/>
        <end position="68"/>
    </location>
</feature>
<dbReference type="GO" id="GO:0005737">
    <property type="term" value="C:cytoplasm"/>
    <property type="evidence" value="ECO:0007669"/>
    <property type="project" value="UniProtKB-SubCell"/>
</dbReference>
<dbReference type="InterPro" id="IPR036410">
    <property type="entry name" value="HSP_DnaJ_Cys-rich_dom_sf"/>
</dbReference>
<dbReference type="Proteomes" id="UP000008139">
    <property type="component" value="Chromosome"/>
</dbReference>
<evidence type="ECO:0000256" key="12">
    <source>
        <dbReference type="PROSITE-ProRule" id="PRU00546"/>
    </source>
</evidence>
<dbReference type="SUPFAM" id="SSF49493">
    <property type="entry name" value="HSP40/DnaJ peptide-binding domain"/>
    <property type="match status" value="2"/>
</dbReference>
<dbReference type="AlphaFoldDB" id="F2LUD2"/>
<dbReference type="SUPFAM" id="SSF46565">
    <property type="entry name" value="Chaperone J-domain"/>
    <property type="match status" value="1"/>
</dbReference>
<feature type="binding site" evidence="11">
    <location>
        <position position="164"/>
    </location>
    <ligand>
        <name>Zn(2+)</name>
        <dbReference type="ChEBI" id="CHEBI:29105"/>
        <label>2</label>
    </ligand>
</feature>
<keyword evidence="7 11" id="KW-0143">Chaperone</keyword>
<dbReference type="OrthoDB" id="9779889at2"/>
<evidence type="ECO:0000256" key="7">
    <source>
        <dbReference type="ARBA" id="ARBA00023186"/>
    </source>
</evidence>
<dbReference type="SMART" id="SM00271">
    <property type="entry name" value="DnaJ"/>
    <property type="match status" value="1"/>
</dbReference>
<protein>
    <recommendedName>
        <fullName evidence="10 11">Chaperone protein DnaJ</fullName>
    </recommendedName>
</protein>
<dbReference type="InterPro" id="IPR036869">
    <property type="entry name" value="J_dom_sf"/>
</dbReference>
<comment type="function">
    <text evidence="8 11">Participates actively in the response to hyperosmotic and heat shock by preventing the aggregation of stress-denatured proteins and by disaggregating proteins, also in an autonomous, DnaK-independent fashion. Unfolded proteins bind initially to DnaJ; upon interaction with the DnaJ-bound protein, DnaK hydrolyzes its bound ATP, resulting in the formation of a stable complex. GrpE releases ADP from DnaK; ATP binding to DnaK triggers the release of the substrate protein, thus completing the reaction cycle. Several rounds of ATP-dependent interactions between DnaJ, DnaK and GrpE are required for fully efficient folding. Also involved, together with DnaK and GrpE, in the DNA replication of plasmids through activation of initiation proteins.</text>
</comment>
<dbReference type="GO" id="GO:0031072">
    <property type="term" value="F:heat shock protein binding"/>
    <property type="evidence" value="ECO:0007669"/>
    <property type="project" value="InterPro"/>
</dbReference>
<evidence type="ECO:0000256" key="3">
    <source>
        <dbReference type="ARBA" id="ARBA00022737"/>
    </source>
</evidence>
<evidence type="ECO:0000256" key="2">
    <source>
        <dbReference type="ARBA" id="ARBA00022723"/>
    </source>
</evidence>
<feature type="binding site" evidence="11">
    <location>
        <position position="183"/>
    </location>
    <ligand>
        <name>Zn(2+)</name>
        <dbReference type="ChEBI" id="CHEBI:29105"/>
        <label>2</label>
    </ligand>
</feature>
<dbReference type="Gene3D" id="2.10.230.10">
    <property type="entry name" value="Heat shock protein DnaJ, cysteine-rich domain"/>
    <property type="match status" value="1"/>
</dbReference>
<evidence type="ECO:0000256" key="1">
    <source>
        <dbReference type="ARBA" id="ARBA00022705"/>
    </source>
</evidence>
<dbReference type="InterPro" id="IPR002939">
    <property type="entry name" value="DnaJ_C"/>
</dbReference>
<dbReference type="CDD" id="cd06257">
    <property type="entry name" value="DnaJ"/>
    <property type="match status" value="1"/>
</dbReference>
<evidence type="ECO:0000256" key="11">
    <source>
        <dbReference type="HAMAP-Rule" id="MF_01152"/>
    </source>
</evidence>
<evidence type="ECO:0000259" key="13">
    <source>
        <dbReference type="PROSITE" id="PS50076"/>
    </source>
</evidence>
<comment type="subcellular location">
    <subcellularLocation>
        <location evidence="11">Cytoplasm</location>
    </subcellularLocation>
</comment>
<dbReference type="SUPFAM" id="SSF57938">
    <property type="entry name" value="DnaJ/Hsp40 cysteine-rich domain"/>
    <property type="match status" value="1"/>
</dbReference>
<dbReference type="PROSITE" id="PS00636">
    <property type="entry name" value="DNAJ_1"/>
    <property type="match status" value="1"/>
</dbReference>
<comment type="subunit">
    <text evidence="11">Homodimer.</text>
</comment>
<feature type="repeat" description="CXXCXGXG motif" evidence="11">
    <location>
        <begin position="145"/>
        <end position="152"/>
    </location>
</feature>
<dbReference type="Gene3D" id="2.60.260.20">
    <property type="entry name" value="Urease metallochaperone UreE, N-terminal domain"/>
    <property type="match status" value="2"/>
</dbReference>
<feature type="binding site" evidence="11">
    <location>
        <position position="197"/>
    </location>
    <ligand>
        <name>Zn(2+)</name>
        <dbReference type="ChEBI" id="CHEBI:29105"/>
        <label>1</label>
    </ligand>
</feature>
<dbReference type="PRINTS" id="PR00625">
    <property type="entry name" value="JDOMAIN"/>
</dbReference>
<dbReference type="NCBIfam" id="TIGR02349">
    <property type="entry name" value="DnaJ_bact"/>
    <property type="match status" value="1"/>
</dbReference>
<evidence type="ECO:0000256" key="8">
    <source>
        <dbReference type="ARBA" id="ARBA00053423"/>
    </source>
</evidence>
<name>F2LUD2_HIPMA</name>
<feature type="zinc finger region" description="CR-type" evidence="12">
    <location>
        <begin position="132"/>
        <end position="209"/>
    </location>
</feature>
<organism evidence="15 16">
    <name type="scientific">Hippea maritima (strain ATCC 700847 / DSM 10411 / MH2)</name>
    <dbReference type="NCBI Taxonomy" id="760142"/>
    <lineage>
        <taxon>Bacteria</taxon>
        <taxon>Pseudomonadati</taxon>
        <taxon>Campylobacterota</taxon>
        <taxon>Desulfurellia</taxon>
        <taxon>Desulfurellales</taxon>
        <taxon>Hippeaceae</taxon>
        <taxon>Hippea</taxon>
    </lineage>
</organism>
<evidence type="ECO:0000313" key="15">
    <source>
        <dbReference type="EMBL" id="AEA33458.1"/>
    </source>
</evidence>
<reference evidence="16" key="2">
    <citation type="submission" date="2011-03" db="EMBL/GenBank/DDBJ databases">
        <title>The complete genome of Hippea maritima DSM 10411.</title>
        <authorList>
            <consortium name="US DOE Joint Genome Institute (JGI-PGF)"/>
            <person name="Lucas S."/>
            <person name="Copeland A."/>
            <person name="Lapidus A."/>
            <person name="Bruce D."/>
            <person name="Goodwin L."/>
            <person name="Pitluck S."/>
            <person name="Peters L."/>
            <person name="Kyrpides N."/>
            <person name="Mavromatis K."/>
            <person name="Pagani I."/>
            <person name="Ivanova N."/>
            <person name="Mikhailova N."/>
            <person name="Lu M."/>
            <person name="Detter J.C."/>
            <person name="Tapia R."/>
            <person name="Han C."/>
            <person name="Land M."/>
            <person name="Hauser L."/>
            <person name="Markowitz V."/>
            <person name="Cheng J.-F."/>
            <person name="Hugenholtz P."/>
            <person name="Woyke T."/>
            <person name="Wu D."/>
            <person name="Spring S."/>
            <person name="Schroeder M."/>
            <person name="Brambilla E."/>
            <person name="Klenk H.-P."/>
            <person name="Eisen J.A."/>
        </authorList>
    </citation>
    <scope>NUCLEOTIDE SEQUENCE [LARGE SCALE GENOMIC DNA]</scope>
    <source>
        <strain evidence="16">ATCC 700847 / DSM 10411 / MH2</strain>
    </source>
</reference>
<dbReference type="GO" id="GO:0008270">
    <property type="term" value="F:zinc ion binding"/>
    <property type="evidence" value="ECO:0007669"/>
    <property type="project" value="UniProtKB-UniRule"/>
</dbReference>
<dbReference type="STRING" id="760142.Hipma_0486"/>
<evidence type="ECO:0000256" key="4">
    <source>
        <dbReference type="ARBA" id="ARBA00022771"/>
    </source>
</evidence>
<dbReference type="PANTHER" id="PTHR43096:SF52">
    <property type="entry name" value="DNAJ HOMOLOG 1, MITOCHONDRIAL-RELATED"/>
    <property type="match status" value="1"/>
</dbReference>
<dbReference type="FunCoup" id="F2LUD2">
    <property type="interactions" value="455"/>
</dbReference>
<gene>
    <name evidence="11" type="primary">dnaJ</name>
    <name evidence="15" type="ordered locus">Hipma_0486</name>
</gene>
<dbReference type="HOGENOM" id="CLU_017633_0_7_7"/>
<comment type="domain">
    <text evidence="11">The J domain is necessary and sufficient to stimulate DnaK ATPase activity. Zinc center 1 plays an important role in the autonomous, DnaK-independent chaperone activity of DnaJ. Zinc center 2 is essential for interaction with DnaK and for DnaJ activity.</text>
</comment>
<keyword evidence="16" id="KW-1185">Reference proteome</keyword>
<dbReference type="eggNOG" id="COG0484">
    <property type="taxonomic scope" value="Bacteria"/>
</dbReference>
<dbReference type="Pfam" id="PF01556">
    <property type="entry name" value="DnaJ_C"/>
    <property type="match status" value="1"/>
</dbReference>
<dbReference type="FunFam" id="1.10.287.110:FF:000034">
    <property type="entry name" value="Chaperone protein DnaJ"/>
    <property type="match status" value="1"/>
</dbReference>
<keyword evidence="3 11" id="KW-0677">Repeat</keyword>
<dbReference type="InterPro" id="IPR008971">
    <property type="entry name" value="HSP40/DnaJ_pept-bd"/>
</dbReference>
<dbReference type="EMBL" id="CP002606">
    <property type="protein sequence ID" value="AEA33458.1"/>
    <property type="molecule type" value="Genomic_DNA"/>
</dbReference>
<dbReference type="InterPro" id="IPR001623">
    <property type="entry name" value="DnaJ_domain"/>
</dbReference>
<dbReference type="InterPro" id="IPR012724">
    <property type="entry name" value="DnaJ"/>
</dbReference>
<dbReference type="FunFam" id="2.10.230.10:FF:000002">
    <property type="entry name" value="Molecular chaperone DnaJ"/>
    <property type="match status" value="1"/>
</dbReference>
<dbReference type="PANTHER" id="PTHR43096">
    <property type="entry name" value="DNAJ HOMOLOG 1, MITOCHONDRIAL-RELATED"/>
    <property type="match status" value="1"/>
</dbReference>
<feature type="binding site" evidence="11">
    <location>
        <position position="161"/>
    </location>
    <ligand>
        <name>Zn(2+)</name>
        <dbReference type="ChEBI" id="CHEBI:29105"/>
        <label>2</label>
    </ligand>
</feature>